<organism evidence="1 2">
    <name type="scientific">Lunasporangiospora selenospora</name>
    <dbReference type="NCBI Taxonomy" id="979761"/>
    <lineage>
        <taxon>Eukaryota</taxon>
        <taxon>Fungi</taxon>
        <taxon>Fungi incertae sedis</taxon>
        <taxon>Mucoromycota</taxon>
        <taxon>Mortierellomycotina</taxon>
        <taxon>Mortierellomycetes</taxon>
        <taxon>Mortierellales</taxon>
        <taxon>Mortierellaceae</taxon>
        <taxon>Lunasporangiospora</taxon>
    </lineage>
</organism>
<dbReference type="AlphaFoldDB" id="A0A9P6FVN7"/>
<reference evidence="1" key="1">
    <citation type="journal article" date="2020" name="Fungal Divers.">
        <title>Resolving the Mortierellaceae phylogeny through synthesis of multi-gene phylogenetics and phylogenomics.</title>
        <authorList>
            <person name="Vandepol N."/>
            <person name="Liber J."/>
            <person name="Desiro A."/>
            <person name="Na H."/>
            <person name="Kennedy M."/>
            <person name="Barry K."/>
            <person name="Grigoriev I.V."/>
            <person name="Miller A.N."/>
            <person name="O'Donnell K."/>
            <person name="Stajich J.E."/>
            <person name="Bonito G."/>
        </authorList>
    </citation>
    <scope>NUCLEOTIDE SEQUENCE</scope>
    <source>
        <strain evidence="1">KOD1015</strain>
    </source>
</reference>
<keyword evidence="2" id="KW-1185">Reference proteome</keyword>
<evidence type="ECO:0000313" key="1">
    <source>
        <dbReference type="EMBL" id="KAF9582705.1"/>
    </source>
</evidence>
<dbReference type="EMBL" id="JAABOA010000954">
    <property type="protein sequence ID" value="KAF9582705.1"/>
    <property type="molecule type" value="Genomic_DNA"/>
</dbReference>
<protein>
    <submittedName>
        <fullName evidence="1">Uncharacterized protein</fullName>
    </submittedName>
</protein>
<dbReference type="Proteomes" id="UP000780801">
    <property type="component" value="Unassembled WGS sequence"/>
</dbReference>
<proteinExistence type="predicted"/>
<gene>
    <name evidence="1" type="ORF">BGW38_010867</name>
</gene>
<name>A0A9P6FVN7_9FUNG</name>
<evidence type="ECO:0000313" key="2">
    <source>
        <dbReference type="Proteomes" id="UP000780801"/>
    </source>
</evidence>
<accession>A0A9P6FVN7</accession>
<comment type="caution">
    <text evidence="1">The sequence shown here is derived from an EMBL/GenBank/DDBJ whole genome shotgun (WGS) entry which is preliminary data.</text>
</comment>
<sequence>MHPSFIHIRTTKYHTTMSFIKPNNSNNPYGQVNHPYQVQDSKDSLQPLVSDLEKQGTATYDNAAAAKEESKPAEGSTIGSVPLLKFVQL</sequence>